<dbReference type="EMBL" id="CP016895">
    <property type="protein sequence ID" value="AOA58218.1"/>
    <property type="molecule type" value="Genomic_DNA"/>
</dbReference>
<dbReference type="Proteomes" id="UP000093391">
    <property type="component" value="Chromosome"/>
</dbReference>
<evidence type="ECO:0000313" key="3">
    <source>
        <dbReference type="Proteomes" id="UP000093391"/>
    </source>
</evidence>
<feature type="domain" description="AntA/AntB antirepressor" evidence="1">
    <location>
        <begin position="26"/>
        <end position="93"/>
    </location>
</feature>
<dbReference type="AlphaFoldDB" id="A0A1B2LZ38"/>
<name>A0A1B2LZ38_9GAMM</name>
<dbReference type="InterPro" id="IPR013557">
    <property type="entry name" value="AntA/B_antirep"/>
</dbReference>
<dbReference type="Pfam" id="PF08346">
    <property type="entry name" value="AntA"/>
    <property type="match status" value="1"/>
</dbReference>
<proteinExistence type="predicted"/>
<reference evidence="2 3" key="1">
    <citation type="submission" date="2016-08" db="EMBL/GenBank/DDBJ databases">
        <authorList>
            <person name="Seilhamer J.J."/>
        </authorList>
    </citation>
    <scope>NUCLEOTIDE SEQUENCE [LARGE SCALE GENOMIC DNA]</scope>
    <source>
        <strain evidence="2 3">BRTC-1</strain>
    </source>
</reference>
<organism evidence="2 3">
    <name type="scientific">Acinetobacter larvae</name>
    <dbReference type="NCBI Taxonomy" id="1789224"/>
    <lineage>
        <taxon>Bacteria</taxon>
        <taxon>Pseudomonadati</taxon>
        <taxon>Pseudomonadota</taxon>
        <taxon>Gammaproteobacteria</taxon>
        <taxon>Moraxellales</taxon>
        <taxon>Moraxellaceae</taxon>
        <taxon>Acinetobacter</taxon>
    </lineage>
</organism>
<sequence length="180" mass="20885">MNAIVKIEGQTPFIEVELNGKVQFGVNARDLHRWLESKQDFSTWIKRRIAKYKFQENMDYLIHQVVEQGVSGAKHKTEYLLTVDMAKELSMVECTDRGREVRLYYIEQEELARQLKDGMQVRIGKLSAQVDLMTQCLSEAGRFLSVNGKQTKPAMLKELDELIKKAQPQLDFKENDEDES</sequence>
<gene>
    <name evidence="2" type="ORF">BFG52_07545</name>
</gene>
<keyword evidence="3" id="KW-1185">Reference proteome</keyword>
<evidence type="ECO:0000313" key="2">
    <source>
        <dbReference type="EMBL" id="AOA58218.1"/>
    </source>
</evidence>
<accession>A0A1B2LZ38</accession>
<dbReference type="RefSeq" id="WP_067554214.1">
    <property type="nucleotide sequence ID" value="NZ_CP016895.1"/>
</dbReference>
<evidence type="ECO:0000259" key="1">
    <source>
        <dbReference type="Pfam" id="PF08346"/>
    </source>
</evidence>
<dbReference type="STRING" id="1789224.BFG52_07545"/>
<protein>
    <submittedName>
        <fullName evidence="2">Phage antirepressor Ant</fullName>
    </submittedName>
</protein>
<dbReference type="KEGG" id="ala:BFG52_07545"/>
<dbReference type="OrthoDB" id="79831at2"/>